<dbReference type="EMBL" id="JBEPLT010000026">
    <property type="protein sequence ID" value="MET3560796.1"/>
    <property type="molecule type" value="Genomic_DNA"/>
</dbReference>
<organism evidence="4 5">
    <name type="scientific">Bartonella japonica</name>
    <dbReference type="NCBI Taxonomy" id="357761"/>
    <lineage>
        <taxon>Bacteria</taxon>
        <taxon>Pseudomonadati</taxon>
        <taxon>Pseudomonadota</taxon>
        <taxon>Alphaproteobacteria</taxon>
        <taxon>Hyphomicrobiales</taxon>
        <taxon>Bartonellaceae</taxon>
        <taxon>Bartonella</taxon>
    </lineage>
</organism>
<dbReference type="Proteomes" id="UP001549112">
    <property type="component" value="Unassembled WGS sequence"/>
</dbReference>
<name>A0ABV2FQJ2_9HYPH</name>
<evidence type="ECO:0000256" key="1">
    <source>
        <dbReference type="ARBA" id="ARBA00009387"/>
    </source>
</evidence>
<evidence type="ECO:0000259" key="3">
    <source>
        <dbReference type="Pfam" id="PF01464"/>
    </source>
</evidence>
<feature type="compositionally biased region" description="Basic and acidic residues" evidence="2">
    <location>
        <begin position="222"/>
        <end position="236"/>
    </location>
</feature>
<keyword evidence="5" id="KW-1185">Reference proteome</keyword>
<proteinExistence type="inferred from homology"/>
<dbReference type="RefSeq" id="WP_354187442.1">
    <property type="nucleotide sequence ID" value="NZ_JBEPLT010000026.1"/>
</dbReference>
<evidence type="ECO:0000313" key="5">
    <source>
        <dbReference type="Proteomes" id="UP001549112"/>
    </source>
</evidence>
<gene>
    <name evidence="4" type="ORF">ABID39_001512</name>
</gene>
<feature type="domain" description="Transglycosylase SLT" evidence="3">
    <location>
        <begin position="12"/>
        <end position="112"/>
    </location>
</feature>
<evidence type="ECO:0000256" key="2">
    <source>
        <dbReference type="SAM" id="MobiDB-lite"/>
    </source>
</evidence>
<accession>A0ABV2FQJ2</accession>
<dbReference type="Gene3D" id="1.10.530.10">
    <property type="match status" value="1"/>
</dbReference>
<dbReference type="SUPFAM" id="SSF53955">
    <property type="entry name" value="Lysozyme-like"/>
    <property type="match status" value="1"/>
</dbReference>
<comment type="caution">
    <text evidence="4">The sequence shown here is derived from an EMBL/GenBank/DDBJ whole genome shotgun (WGS) entry which is preliminary data.</text>
</comment>
<reference evidence="4 5" key="1">
    <citation type="submission" date="2024-06" db="EMBL/GenBank/DDBJ databases">
        <title>Genomic Encyclopedia of Type Strains, Phase IV (KMG-IV): sequencing the most valuable type-strain genomes for metagenomic binning, comparative biology and taxonomic classification.</title>
        <authorList>
            <person name="Goeker M."/>
        </authorList>
    </citation>
    <scope>NUCLEOTIDE SEQUENCE [LARGE SCALE GENOMIC DNA]</scope>
    <source>
        <strain evidence="4 5">DSM 23650</strain>
    </source>
</reference>
<dbReference type="InterPro" id="IPR023346">
    <property type="entry name" value="Lysozyme-like_dom_sf"/>
</dbReference>
<evidence type="ECO:0000313" key="4">
    <source>
        <dbReference type="EMBL" id="MET3560796.1"/>
    </source>
</evidence>
<protein>
    <recommendedName>
        <fullName evidence="3">Transglycosylase SLT domain-containing protein</fullName>
    </recommendedName>
</protein>
<sequence>MIDFPLHVKHAISQAARNYGLPESFLKRVAMIESQGNPNAQNKNSSAGGVYQFLDSTAKQYQLKNKFDPFQSADAMARLTKDNARYLQTALGREPSEEELYLAHQQGAAGAAKLIKNPTLPAHQLLGQQAVALNGGQIKNTASDFMNHVYQLYDKTASVPNMMTQSQQENWQGAQQEKASLQGIERFQKAIEGDQVMTNNTSSFKDGLMKFADLMKQSAEIHNKEEQRAQQQEMHKPSMAGGAQFGARPSIDLTGLIDPSRRKPATFFGQQREEQLRGELLRRIGAYHV</sequence>
<comment type="similarity">
    <text evidence="1">Belongs to the virb1 family.</text>
</comment>
<dbReference type="Pfam" id="PF01464">
    <property type="entry name" value="SLT"/>
    <property type="match status" value="1"/>
</dbReference>
<feature type="region of interest" description="Disordered" evidence="2">
    <location>
        <begin position="222"/>
        <end position="248"/>
    </location>
</feature>
<dbReference type="InterPro" id="IPR008258">
    <property type="entry name" value="Transglycosylase_SLT_dom_1"/>
</dbReference>